<name>A0A485LDJ7_9STRA</name>
<evidence type="ECO:0000313" key="6">
    <source>
        <dbReference type="EMBL" id="VFT96334.1"/>
    </source>
</evidence>
<dbReference type="EMBL" id="CAADRA010006673">
    <property type="protein sequence ID" value="VFT96334.1"/>
    <property type="molecule type" value="Genomic_DNA"/>
</dbReference>
<dbReference type="SUPFAM" id="SSF56112">
    <property type="entry name" value="Protein kinase-like (PK-like)"/>
    <property type="match status" value="1"/>
</dbReference>
<dbReference type="OrthoDB" id="346907at2759"/>
<keyword evidence="2" id="KW-0472">Membrane</keyword>
<dbReference type="InterPro" id="IPR000719">
    <property type="entry name" value="Prot_kinase_dom"/>
</dbReference>
<keyword evidence="2" id="KW-0812">Transmembrane</keyword>
<evidence type="ECO:0000256" key="2">
    <source>
        <dbReference type="SAM" id="Phobius"/>
    </source>
</evidence>
<dbReference type="GO" id="GO:0004674">
    <property type="term" value="F:protein serine/threonine kinase activity"/>
    <property type="evidence" value="ECO:0007669"/>
    <property type="project" value="TreeGrafter"/>
</dbReference>
<dbReference type="Gene3D" id="1.10.510.10">
    <property type="entry name" value="Transferase(Phosphotransferase) domain 1"/>
    <property type="match status" value="1"/>
</dbReference>
<dbReference type="InterPro" id="IPR011009">
    <property type="entry name" value="Kinase-like_dom_sf"/>
</dbReference>
<protein>
    <submittedName>
        <fullName evidence="6">Aste57867_19634 protein</fullName>
    </submittedName>
</protein>
<feature type="chain" id="PRO_5033437580" evidence="3">
    <location>
        <begin position="21"/>
        <end position="584"/>
    </location>
</feature>
<feature type="compositionally biased region" description="Low complexity" evidence="1">
    <location>
        <begin position="80"/>
        <end position="97"/>
    </location>
</feature>
<accession>A0A485LDJ7</accession>
<sequence>MRVAGHAVVLAVLAMSAVLGQTPFVTSIVPTKTTSTTLVVPTTTTPSAPTTFTRTTTVPPPATTKPTTLPPPPPPPTTTRPPTALPSTLSPPTTTEPVTPPPTPTTANASNATDDAIDVGSSDPSHHPGGSNPPQQNDSATPSPLPSTTTTTTGGPSSITIVLATLCSVAIVGGLLGIYCIVFRNTAPISEYNASMADIRPSCFPPVALLEEATTLPLSTTTTMCRSLFDEITAAHPHIEPKSLVCIEQVGAGALCDVWLAMWKPHSSMVAAEVAVKRLRGKRRTERDVEMFLEDTRLLATLRHPSILPVIGLVWHSKVHVEVVLEFMDAGNLRHVLSQSNPLAMGWLGTKQDIAMDVVDALVFLHHEQIVHQKLTADTVLLHTHPARDGSGRGTLRAKLGNCGASVHAPPSEHPNLITSLARRWSTFALSPIDAVTVAALSQRRKWMAPEVLRGEAATSASDMYAFGVLLSTLDTHDDPYKRETDLDEALLLQRVSFGALRPTLSLLCPPLIHDIAQSCLDSSPMERPTAAQVAGYLRAPSLCSPSASAAIPRSKSRRGSLPSSLPGSYATNSLPSLSLSSRS</sequence>
<feature type="compositionally biased region" description="Polar residues" evidence="1">
    <location>
        <begin position="562"/>
        <end position="573"/>
    </location>
</feature>
<gene>
    <name evidence="6" type="primary">Aste57867_19634</name>
    <name evidence="5" type="ORF">As57867_019569</name>
    <name evidence="6" type="ORF">ASTE57867_19634</name>
</gene>
<proteinExistence type="predicted"/>
<feature type="domain" description="Protein kinase" evidence="4">
    <location>
        <begin position="244"/>
        <end position="543"/>
    </location>
</feature>
<dbReference type="Proteomes" id="UP000332933">
    <property type="component" value="Unassembled WGS sequence"/>
</dbReference>
<dbReference type="PANTHER" id="PTHR44329">
    <property type="entry name" value="SERINE/THREONINE-PROTEIN KINASE TNNI3K-RELATED"/>
    <property type="match status" value="1"/>
</dbReference>
<feature type="compositionally biased region" description="Pro residues" evidence="1">
    <location>
        <begin position="58"/>
        <end position="79"/>
    </location>
</feature>
<keyword evidence="2" id="KW-1133">Transmembrane helix</keyword>
<dbReference type="AlphaFoldDB" id="A0A485LDJ7"/>
<feature type="compositionally biased region" description="Low complexity" evidence="1">
    <location>
        <begin position="574"/>
        <end position="584"/>
    </location>
</feature>
<dbReference type="EMBL" id="VJMH01006651">
    <property type="protein sequence ID" value="KAF0688812.1"/>
    <property type="molecule type" value="Genomic_DNA"/>
</dbReference>
<feature type="compositionally biased region" description="Low complexity" evidence="1">
    <location>
        <begin position="146"/>
        <end position="155"/>
    </location>
</feature>
<feature type="signal peptide" evidence="3">
    <location>
        <begin position="1"/>
        <end position="20"/>
    </location>
</feature>
<dbReference type="Pfam" id="PF00069">
    <property type="entry name" value="Pkinase"/>
    <property type="match status" value="1"/>
</dbReference>
<dbReference type="PROSITE" id="PS50011">
    <property type="entry name" value="PROTEIN_KINASE_DOM"/>
    <property type="match status" value="1"/>
</dbReference>
<feature type="compositionally biased region" description="Low complexity" evidence="1">
    <location>
        <begin position="120"/>
        <end position="134"/>
    </location>
</feature>
<keyword evidence="3" id="KW-0732">Signal</keyword>
<evidence type="ECO:0000313" key="7">
    <source>
        <dbReference type="Proteomes" id="UP000332933"/>
    </source>
</evidence>
<evidence type="ECO:0000259" key="4">
    <source>
        <dbReference type="PROSITE" id="PS50011"/>
    </source>
</evidence>
<evidence type="ECO:0000256" key="3">
    <source>
        <dbReference type="SAM" id="SignalP"/>
    </source>
</evidence>
<feature type="region of interest" description="Disordered" evidence="1">
    <location>
        <begin position="39"/>
        <end position="155"/>
    </location>
</feature>
<dbReference type="InterPro" id="IPR051681">
    <property type="entry name" value="Ser/Thr_Kinases-Pseudokinases"/>
</dbReference>
<reference evidence="6 7" key="1">
    <citation type="submission" date="2019-03" db="EMBL/GenBank/DDBJ databases">
        <authorList>
            <person name="Gaulin E."/>
            <person name="Dumas B."/>
        </authorList>
    </citation>
    <scope>NUCLEOTIDE SEQUENCE [LARGE SCALE GENOMIC DNA]</scope>
    <source>
        <strain evidence="6">CBS 568.67</strain>
    </source>
</reference>
<feature type="compositionally biased region" description="Low complexity" evidence="1">
    <location>
        <begin position="39"/>
        <end position="57"/>
    </location>
</feature>
<keyword evidence="7" id="KW-1185">Reference proteome</keyword>
<evidence type="ECO:0000256" key="1">
    <source>
        <dbReference type="SAM" id="MobiDB-lite"/>
    </source>
</evidence>
<feature type="transmembrane region" description="Helical" evidence="2">
    <location>
        <begin position="159"/>
        <end position="182"/>
    </location>
</feature>
<evidence type="ECO:0000313" key="5">
    <source>
        <dbReference type="EMBL" id="KAF0688812.1"/>
    </source>
</evidence>
<organism evidence="6 7">
    <name type="scientific">Aphanomyces stellatus</name>
    <dbReference type="NCBI Taxonomy" id="120398"/>
    <lineage>
        <taxon>Eukaryota</taxon>
        <taxon>Sar</taxon>
        <taxon>Stramenopiles</taxon>
        <taxon>Oomycota</taxon>
        <taxon>Saprolegniomycetes</taxon>
        <taxon>Saprolegniales</taxon>
        <taxon>Verrucalvaceae</taxon>
        <taxon>Aphanomyces</taxon>
    </lineage>
</organism>
<dbReference type="GO" id="GO:0005524">
    <property type="term" value="F:ATP binding"/>
    <property type="evidence" value="ECO:0007669"/>
    <property type="project" value="InterPro"/>
</dbReference>
<feature type="compositionally biased region" description="Low complexity" evidence="1">
    <location>
        <begin position="544"/>
        <end position="553"/>
    </location>
</feature>
<dbReference type="PANTHER" id="PTHR44329:SF214">
    <property type="entry name" value="PROTEIN KINASE DOMAIN-CONTAINING PROTEIN"/>
    <property type="match status" value="1"/>
</dbReference>
<feature type="region of interest" description="Disordered" evidence="1">
    <location>
        <begin position="544"/>
        <end position="584"/>
    </location>
</feature>
<reference evidence="5" key="2">
    <citation type="submission" date="2019-06" db="EMBL/GenBank/DDBJ databases">
        <title>Genomics analysis of Aphanomyces spp. identifies a new class of oomycete effector associated with host adaptation.</title>
        <authorList>
            <person name="Gaulin E."/>
        </authorList>
    </citation>
    <scope>NUCLEOTIDE SEQUENCE</scope>
    <source>
        <strain evidence="5">CBS 578.67</strain>
    </source>
</reference>